<gene>
    <name evidence="2" type="ORF">GUY60_10795</name>
</gene>
<proteinExistence type="predicted"/>
<dbReference type="AlphaFoldDB" id="A0A964UUJ2"/>
<dbReference type="EMBL" id="JAAAHS010000058">
    <property type="protein sequence ID" value="NBE51900.1"/>
    <property type="molecule type" value="Genomic_DNA"/>
</dbReference>
<accession>A0A964UUJ2</accession>
<keyword evidence="3" id="KW-1185">Reference proteome</keyword>
<evidence type="ECO:0000313" key="2">
    <source>
        <dbReference type="EMBL" id="NBE51900.1"/>
    </source>
</evidence>
<evidence type="ECO:0000256" key="1">
    <source>
        <dbReference type="SAM" id="Phobius"/>
    </source>
</evidence>
<evidence type="ECO:0000313" key="3">
    <source>
        <dbReference type="Proteomes" id="UP000598297"/>
    </source>
</evidence>
<keyword evidence="1" id="KW-1133">Transmembrane helix</keyword>
<dbReference type="OrthoDB" id="3619281at2"/>
<organism evidence="2 3">
    <name type="scientific">Streptomyces boluensis</name>
    <dbReference type="NCBI Taxonomy" id="1775135"/>
    <lineage>
        <taxon>Bacteria</taxon>
        <taxon>Bacillati</taxon>
        <taxon>Actinomycetota</taxon>
        <taxon>Actinomycetes</taxon>
        <taxon>Kitasatosporales</taxon>
        <taxon>Streptomycetaceae</taxon>
        <taxon>Streptomyces</taxon>
    </lineage>
</organism>
<keyword evidence="1" id="KW-0812">Transmembrane</keyword>
<feature type="transmembrane region" description="Helical" evidence="1">
    <location>
        <begin position="151"/>
        <end position="168"/>
    </location>
</feature>
<feature type="transmembrane region" description="Helical" evidence="1">
    <location>
        <begin position="119"/>
        <end position="145"/>
    </location>
</feature>
<dbReference type="Proteomes" id="UP000598297">
    <property type="component" value="Unassembled WGS sequence"/>
</dbReference>
<reference evidence="2" key="1">
    <citation type="submission" date="2020-01" db="EMBL/GenBank/DDBJ databases">
        <title>Whole-genome analyses of novel actinobacteria.</title>
        <authorList>
            <person name="Sahin N."/>
        </authorList>
    </citation>
    <scope>NUCLEOTIDE SEQUENCE</scope>
    <source>
        <strain evidence="2">YC537</strain>
    </source>
</reference>
<feature type="transmembrane region" description="Helical" evidence="1">
    <location>
        <begin position="76"/>
        <end position="98"/>
    </location>
</feature>
<protein>
    <submittedName>
        <fullName evidence="2">Uncharacterized protein</fullName>
    </submittedName>
</protein>
<keyword evidence="1" id="KW-0472">Membrane</keyword>
<feature type="transmembrane region" description="Helical" evidence="1">
    <location>
        <begin position="31"/>
        <end position="56"/>
    </location>
</feature>
<dbReference type="RefSeq" id="WP_161696338.1">
    <property type="nucleotide sequence ID" value="NZ_JAAAHS010000058.1"/>
</dbReference>
<sequence>MTASATQAPPSRQGGALDTLNTRLHKVGLRVFLVIVLAHWAEHLVQAMQIYILGWPVPEARGVLGIPFPWLVTSEWMHYGYALVMLVGFIVLRPGFTGKSRTWWNVTLGIQVWHHFEHLLLLLQALTGAYLAGNAVPTSIIQLFAPRVELHLFYNALVTIPMVVAMVLHTRISKEDDPSVRCTCALQA</sequence>
<name>A0A964UUJ2_9ACTN</name>
<comment type="caution">
    <text evidence="2">The sequence shown here is derived from an EMBL/GenBank/DDBJ whole genome shotgun (WGS) entry which is preliminary data.</text>
</comment>